<gene>
    <name evidence="1" type="ORF">HMPREF1860_02205</name>
</gene>
<reference evidence="1 2" key="1">
    <citation type="submission" date="2016-01" db="EMBL/GenBank/DDBJ databases">
        <authorList>
            <person name="Oliw E.H."/>
        </authorList>
    </citation>
    <scope>NUCLEOTIDE SEQUENCE [LARGE SCALE GENOMIC DNA]</scope>
    <source>
        <strain evidence="1 2">DNF00307</strain>
    </source>
</reference>
<accession>A0A134B2Q0</accession>
<dbReference type="AlphaFoldDB" id="A0A134B2Q0"/>
<comment type="caution">
    <text evidence="1">The sequence shown here is derived from an EMBL/GenBank/DDBJ whole genome shotgun (WGS) entry which is preliminary data.</text>
</comment>
<dbReference type="Proteomes" id="UP000070531">
    <property type="component" value="Unassembled WGS sequence"/>
</dbReference>
<protein>
    <submittedName>
        <fullName evidence="1">Uncharacterized protein</fullName>
    </submittedName>
</protein>
<evidence type="ECO:0000313" key="1">
    <source>
        <dbReference type="EMBL" id="KXB74214.1"/>
    </source>
</evidence>
<sequence>MYLASKQLILFIKKINNSLDMNFDKIEADSRKMELIRVLEHSIERLSLAELEALYYDLVAKDYIRK</sequence>
<organism evidence="1">
    <name type="scientific">Prevotella amnii</name>
    <dbReference type="NCBI Taxonomy" id="419005"/>
    <lineage>
        <taxon>Bacteria</taxon>
        <taxon>Pseudomonadati</taxon>
        <taxon>Bacteroidota</taxon>
        <taxon>Bacteroidia</taxon>
        <taxon>Bacteroidales</taxon>
        <taxon>Prevotellaceae</taxon>
        <taxon>Prevotella</taxon>
    </lineage>
</organism>
<dbReference type="STRING" id="419005.HMPREF1860_02205"/>
<name>A0A134B2Q0_9BACT</name>
<dbReference type="PATRIC" id="fig|419005.5.peg.2207"/>
<proteinExistence type="predicted"/>
<evidence type="ECO:0000313" key="2">
    <source>
        <dbReference type="Proteomes" id="UP000070531"/>
    </source>
</evidence>
<dbReference type="EMBL" id="LSDL01000153">
    <property type="protein sequence ID" value="KXB74214.1"/>
    <property type="molecule type" value="Genomic_DNA"/>
</dbReference>